<keyword evidence="3" id="KW-0813">Transport</keyword>
<dbReference type="GO" id="GO:0042147">
    <property type="term" value="P:retrograde transport, endosome to Golgi"/>
    <property type="evidence" value="ECO:0007669"/>
    <property type="project" value="InterPro"/>
</dbReference>
<dbReference type="OrthoDB" id="10259024at2759"/>
<dbReference type="Proteomes" id="UP000011777">
    <property type="component" value="Unassembled WGS sequence"/>
</dbReference>
<comment type="similarity">
    <text evidence="2">Belongs to the VPS54 family.</text>
</comment>
<dbReference type="EMBL" id="AOGT01000047">
    <property type="protein sequence ID" value="EMG50996.1"/>
    <property type="molecule type" value="Genomic_DNA"/>
</dbReference>
<feature type="region of interest" description="Disordered" evidence="7">
    <location>
        <begin position="524"/>
        <end position="550"/>
    </location>
</feature>
<evidence type="ECO:0000259" key="8">
    <source>
        <dbReference type="Pfam" id="PF07928"/>
    </source>
</evidence>
<dbReference type="AlphaFoldDB" id="M3IWF7"/>
<feature type="region of interest" description="Disordered" evidence="7">
    <location>
        <begin position="905"/>
        <end position="931"/>
    </location>
</feature>
<evidence type="ECO:0000256" key="2">
    <source>
        <dbReference type="ARBA" id="ARBA00009150"/>
    </source>
</evidence>
<dbReference type="eggNOG" id="KOG2115">
    <property type="taxonomic scope" value="Eukaryota"/>
</dbReference>
<protein>
    <recommendedName>
        <fullName evidence="8">Vacuolar protein sorting-associated protein 54 C-terminal domain-containing protein</fullName>
    </recommendedName>
</protein>
<dbReference type="Pfam" id="PF07928">
    <property type="entry name" value="Vps54"/>
    <property type="match status" value="1"/>
</dbReference>
<keyword evidence="10" id="KW-1185">Reference proteome</keyword>
<evidence type="ECO:0000256" key="3">
    <source>
        <dbReference type="ARBA" id="ARBA00022448"/>
    </source>
</evidence>
<keyword evidence="6" id="KW-0175">Coiled coil</keyword>
<evidence type="ECO:0000256" key="5">
    <source>
        <dbReference type="ARBA" id="ARBA00023034"/>
    </source>
</evidence>
<dbReference type="PANTHER" id="PTHR12965">
    <property type="entry name" value="VACUOLAR PROTEIN SORTING 54"/>
    <property type="match status" value="1"/>
</dbReference>
<dbReference type="GO" id="GO:0019905">
    <property type="term" value="F:syntaxin binding"/>
    <property type="evidence" value="ECO:0007669"/>
    <property type="project" value="TreeGrafter"/>
</dbReference>
<dbReference type="InterPro" id="IPR039745">
    <property type="entry name" value="Vps54"/>
</dbReference>
<organism evidence="9 10">
    <name type="scientific">Candida maltosa (strain Xu316)</name>
    <name type="common">Yeast</name>
    <dbReference type="NCBI Taxonomy" id="1245528"/>
    <lineage>
        <taxon>Eukaryota</taxon>
        <taxon>Fungi</taxon>
        <taxon>Dikarya</taxon>
        <taxon>Ascomycota</taxon>
        <taxon>Saccharomycotina</taxon>
        <taxon>Pichiomycetes</taxon>
        <taxon>Debaryomycetaceae</taxon>
        <taxon>Candida/Lodderomyces clade</taxon>
        <taxon>Candida</taxon>
    </lineage>
</organism>
<sequence>MTDDSLNLPYRKSIDDSSINLNDDLVTPSETSSTSILHNNNNLDHVRRHQRTNSAVSFSRTSIDNESMISSSTYFNIINPDEPRDEVYSPLGPNSIYALTIGSDTARARKHRAPKAYVTLNGGATTIYNVNTPTTKDIPQIQLVKLKNKVSSKELDDKYVKNSLAEYKKFESSYNPLTEDILSKLSRNDRKASLSASSSIENFSEIDVTSIDDIPQVFRDPEFRLDDPRIFKQVLEGSKILLDENDPSSNLINNTDLQDKLSNYLDIVEMNLVEEIAKSSDSFFNTIGDIESIQKKSSACVESYETLMHKLEQLETDQSQKGVEILNKMIEKKNLEDLEQSMLQIQYIKSIFQLASKSFTHGSYSKSLAQIVAVENLIKGVPYEEIVDEEIKSIYPKLRTIDLTTLPAFIHLQNDLSNLKRECSKGYIDNFVDVLLEDLRNHYQNVSVTDSLNRLYVSRDKTRKYNSKPSNNAYLTVDEKTKKSLAEFVKDLVKAGTLTQAYSAYQTQFITEIKEIIKQNLPMSKPTESSARASPIPRTDSPTPSNVLSNNIKTLSPGEFENMITKTYAQLSECLRRLTVHQKILLDIALTSVPQNMEIDIMSLDITRAIRKSIELTQIRLMKVMNVRSLETANLDVPSYVKLYLITSTYLHECEMIYPDSGSGNALSEWFTNHVNYFISRFQDNAIREMEMAVAKERWNVADNVSSTQTTLNSLLGSDEWWLKYFDFYDDGKEEQNGKDAETEQPVKNSKLSIDGNEYIVPILVATVIQHVYSYTLIQKSFLHKDILTNYTTYFKILNSRCYQAVLGTNAINTAGLKHISLKNLCICLNLVEFLAKFLGLYTTFPVPEELITMYQQHQADLETKISTIIQDQDLDKVSRILKSYLALSKAESILDKIKAEKEAKKQEVKEEKEEEETPSESQKENQQVES</sequence>
<dbReference type="GO" id="GO:0006896">
    <property type="term" value="P:Golgi to vacuole transport"/>
    <property type="evidence" value="ECO:0007669"/>
    <property type="project" value="TreeGrafter"/>
</dbReference>
<keyword evidence="5" id="KW-0333">Golgi apparatus</keyword>
<dbReference type="HOGENOM" id="CLU_003094_0_1_1"/>
<dbReference type="OMA" id="FSFVQSY"/>
<comment type="caution">
    <text evidence="9">The sequence shown here is derived from an EMBL/GenBank/DDBJ whole genome shotgun (WGS) entry which is preliminary data.</text>
</comment>
<proteinExistence type="inferred from homology"/>
<name>M3IWF7_CANMX</name>
<evidence type="ECO:0000256" key="1">
    <source>
        <dbReference type="ARBA" id="ARBA00004601"/>
    </source>
</evidence>
<comment type="subcellular location">
    <subcellularLocation>
        <location evidence="1">Golgi apparatus</location>
        <location evidence="1">trans-Golgi network</location>
    </subcellularLocation>
</comment>
<dbReference type="GO" id="GO:0000938">
    <property type="term" value="C:GARP complex"/>
    <property type="evidence" value="ECO:0007669"/>
    <property type="project" value="InterPro"/>
</dbReference>
<evidence type="ECO:0000313" key="10">
    <source>
        <dbReference type="Proteomes" id="UP000011777"/>
    </source>
</evidence>
<dbReference type="GO" id="GO:0005829">
    <property type="term" value="C:cytosol"/>
    <property type="evidence" value="ECO:0007669"/>
    <property type="project" value="GOC"/>
</dbReference>
<reference evidence="9 10" key="1">
    <citation type="submission" date="2013-02" db="EMBL/GenBank/DDBJ databases">
        <title>Genome sequence of Candida maltosa Xu316, a potential industrial strain for xylitol and ethanol production.</title>
        <authorList>
            <person name="Yu J."/>
            <person name="Wang Q."/>
            <person name="Geng X."/>
            <person name="Bao W."/>
            <person name="He P."/>
            <person name="Cai J."/>
        </authorList>
    </citation>
    <scope>NUCLEOTIDE SEQUENCE [LARGE SCALE GENOMIC DNA]</scope>
    <source>
        <strain evidence="10">Xu316</strain>
    </source>
</reference>
<feature type="compositionally biased region" description="Polar residues" evidence="7">
    <location>
        <begin position="540"/>
        <end position="550"/>
    </location>
</feature>
<evidence type="ECO:0000256" key="7">
    <source>
        <dbReference type="SAM" id="MobiDB-lite"/>
    </source>
</evidence>
<dbReference type="InterPro" id="IPR012501">
    <property type="entry name" value="Vps54_C"/>
</dbReference>
<evidence type="ECO:0000256" key="6">
    <source>
        <dbReference type="ARBA" id="ARBA00023054"/>
    </source>
</evidence>
<evidence type="ECO:0000313" key="9">
    <source>
        <dbReference type="EMBL" id="EMG50996.1"/>
    </source>
</evidence>
<feature type="domain" description="Vacuolar protein sorting-associated protein 54 C-terminal" evidence="8">
    <location>
        <begin position="757"/>
        <end position="872"/>
    </location>
</feature>
<keyword evidence="4" id="KW-0653">Protein transport</keyword>
<dbReference type="GO" id="GO:0015031">
    <property type="term" value="P:protein transport"/>
    <property type="evidence" value="ECO:0007669"/>
    <property type="project" value="UniProtKB-KW"/>
</dbReference>
<accession>M3IWF7</accession>
<dbReference type="PANTHER" id="PTHR12965:SF0">
    <property type="entry name" value="VACUOLAR PROTEIN SORTING-ASSOCIATED PROTEIN 54"/>
    <property type="match status" value="1"/>
</dbReference>
<gene>
    <name evidence="9" type="ORF">G210_5302</name>
</gene>
<dbReference type="STRING" id="1245528.M3IWF7"/>
<feature type="non-terminal residue" evidence="9">
    <location>
        <position position="1"/>
    </location>
</feature>
<evidence type="ECO:0000256" key="4">
    <source>
        <dbReference type="ARBA" id="ARBA00022927"/>
    </source>
</evidence>